<evidence type="ECO:0000256" key="1">
    <source>
        <dbReference type="SAM" id="Phobius"/>
    </source>
</evidence>
<reference evidence="2 3" key="1">
    <citation type="submission" date="2020-02" db="EMBL/GenBank/DDBJ databases">
        <title>Ideonella bacterium strain TBM-1.</title>
        <authorList>
            <person name="Chen W.-M."/>
        </authorList>
    </citation>
    <scope>NUCLEOTIDE SEQUENCE [LARGE SCALE GENOMIC DNA]</scope>
    <source>
        <strain evidence="2 3">TBM-1</strain>
    </source>
</reference>
<accession>A0A7C9TK91</accession>
<name>A0A7C9TK91_9BURK</name>
<sequence>MSVNELAAIKAWHVAHRGQRPVEYHVYDLVLALWLFGALGVPAMLMLDWMPAVAVCGLCAFTPTVYVGWRRRLHRQGRVRCDWLDSLIDDSRAPPPAA</sequence>
<keyword evidence="1" id="KW-0812">Transmembrane</keyword>
<protein>
    <submittedName>
        <fullName evidence="2">Uncharacterized protein</fullName>
    </submittedName>
</protein>
<keyword evidence="3" id="KW-1185">Reference proteome</keyword>
<organism evidence="2 3">
    <name type="scientific">Ideonella livida</name>
    <dbReference type="NCBI Taxonomy" id="2707176"/>
    <lineage>
        <taxon>Bacteria</taxon>
        <taxon>Pseudomonadati</taxon>
        <taxon>Pseudomonadota</taxon>
        <taxon>Betaproteobacteria</taxon>
        <taxon>Burkholderiales</taxon>
        <taxon>Sphaerotilaceae</taxon>
        <taxon>Ideonella</taxon>
    </lineage>
</organism>
<proteinExistence type="predicted"/>
<feature type="transmembrane region" description="Helical" evidence="1">
    <location>
        <begin position="26"/>
        <end position="45"/>
    </location>
</feature>
<evidence type="ECO:0000313" key="3">
    <source>
        <dbReference type="Proteomes" id="UP000484255"/>
    </source>
</evidence>
<evidence type="ECO:0000313" key="2">
    <source>
        <dbReference type="EMBL" id="NDY91564.1"/>
    </source>
</evidence>
<keyword evidence="1" id="KW-0472">Membrane</keyword>
<gene>
    <name evidence="2" type="ORF">G3A44_10245</name>
</gene>
<dbReference type="AlphaFoldDB" id="A0A7C9TK91"/>
<keyword evidence="1" id="KW-1133">Transmembrane helix</keyword>
<comment type="caution">
    <text evidence="2">The sequence shown here is derived from an EMBL/GenBank/DDBJ whole genome shotgun (WGS) entry which is preliminary data.</text>
</comment>
<dbReference type="Proteomes" id="UP000484255">
    <property type="component" value="Unassembled WGS sequence"/>
</dbReference>
<dbReference type="RefSeq" id="WP_163457415.1">
    <property type="nucleotide sequence ID" value="NZ_JAAGOH010000010.1"/>
</dbReference>
<dbReference type="EMBL" id="JAAGOH010000010">
    <property type="protein sequence ID" value="NDY91564.1"/>
    <property type="molecule type" value="Genomic_DNA"/>
</dbReference>
<feature type="transmembrane region" description="Helical" evidence="1">
    <location>
        <begin position="51"/>
        <end position="69"/>
    </location>
</feature>